<dbReference type="CDD" id="cd17574">
    <property type="entry name" value="REC_OmpR"/>
    <property type="match status" value="1"/>
</dbReference>
<feature type="domain" description="Histidine kinase" evidence="15">
    <location>
        <begin position="465"/>
        <end position="682"/>
    </location>
</feature>
<dbReference type="SMART" id="SM00388">
    <property type="entry name" value="HisKA"/>
    <property type="match status" value="1"/>
</dbReference>
<dbReference type="InterPro" id="IPR003594">
    <property type="entry name" value="HATPase_dom"/>
</dbReference>
<evidence type="ECO:0000256" key="14">
    <source>
        <dbReference type="SAM" id="Phobius"/>
    </source>
</evidence>
<dbReference type="Pfam" id="PF00512">
    <property type="entry name" value="HisKA"/>
    <property type="match status" value="1"/>
</dbReference>
<dbReference type="SUPFAM" id="SSF47384">
    <property type="entry name" value="Homodimeric domain of signal transducing histidine kinase"/>
    <property type="match status" value="1"/>
</dbReference>
<feature type="domain" description="Response regulatory" evidence="16">
    <location>
        <begin position="745"/>
        <end position="861"/>
    </location>
</feature>
<evidence type="ECO:0000256" key="2">
    <source>
        <dbReference type="ARBA" id="ARBA00004236"/>
    </source>
</evidence>
<evidence type="ECO:0000259" key="15">
    <source>
        <dbReference type="PROSITE" id="PS50109"/>
    </source>
</evidence>
<dbReference type="SMART" id="SM00387">
    <property type="entry name" value="HATPase_c"/>
    <property type="match status" value="2"/>
</dbReference>
<gene>
    <name evidence="17" type="ORF">ABXS70_26845</name>
</gene>
<dbReference type="Pfam" id="PF00072">
    <property type="entry name" value="Response_reg"/>
    <property type="match status" value="1"/>
</dbReference>
<evidence type="ECO:0000256" key="10">
    <source>
        <dbReference type="ARBA" id="ARBA00023012"/>
    </source>
</evidence>
<evidence type="ECO:0000256" key="8">
    <source>
        <dbReference type="ARBA" id="ARBA00022777"/>
    </source>
</evidence>
<dbReference type="Gene3D" id="3.40.50.2300">
    <property type="match status" value="1"/>
</dbReference>
<dbReference type="GO" id="GO:0005886">
    <property type="term" value="C:plasma membrane"/>
    <property type="evidence" value="ECO:0007669"/>
    <property type="project" value="UniProtKB-SubCell"/>
</dbReference>
<dbReference type="InterPro" id="IPR036890">
    <property type="entry name" value="HATPase_C_sf"/>
</dbReference>
<dbReference type="InterPro" id="IPR001789">
    <property type="entry name" value="Sig_transdc_resp-reg_receiver"/>
</dbReference>
<feature type="transmembrane region" description="Helical" evidence="14">
    <location>
        <begin position="31"/>
        <end position="52"/>
    </location>
</feature>
<dbReference type="InterPro" id="IPR036097">
    <property type="entry name" value="HisK_dim/P_sf"/>
</dbReference>
<feature type="transmembrane region" description="Helical" evidence="14">
    <location>
        <begin position="359"/>
        <end position="381"/>
    </location>
</feature>
<keyword evidence="8" id="KW-0418">Kinase</keyword>
<dbReference type="SUPFAM" id="SSF52172">
    <property type="entry name" value="CheY-like"/>
    <property type="match status" value="1"/>
</dbReference>
<organism evidence="17">
    <name type="scientific">Paenibacillus sp. AN1007</name>
    <dbReference type="NCBI Taxonomy" id="3151385"/>
    <lineage>
        <taxon>Bacteria</taxon>
        <taxon>Bacillati</taxon>
        <taxon>Bacillota</taxon>
        <taxon>Bacilli</taxon>
        <taxon>Bacillales</taxon>
        <taxon>Paenibacillaceae</taxon>
        <taxon>Paenibacillus</taxon>
    </lineage>
</organism>
<feature type="modified residue" description="4-aspartylphosphate" evidence="12">
    <location>
        <position position="794"/>
    </location>
</feature>
<evidence type="ECO:0000256" key="5">
    <source>
        <dbReference type="ARBA" id="ARBA00022553"/>
    </source>
</evidence>
<dbReference type="Gene3D" id="3.30.565.10">
    <property type="entry name" value="Histidine kinase-like ATPase, C-terminal domain"/>
    <property type="match status" value="2"/>
</dbReference>
<evidence type="ECO:0000256" key="12">
    <source>
        <dbReference type="PROSITE-ProRule" id="PRU00169"/>
    </source>
</evidence>
<keyword evidence="14" id="KW-1133">Transmembrane helix</keyword>
<name>A0AAU8N9Z2_9BACL</name>
<keyword evidence="6" id="KW-0808">Transferase</keyword>
<dbReference type="Pfam" id="PF06580">
    <property type="entry name" value="His_kinase"/>
    <property type="match status" value="1"/>
</dbReference>
<feature type="compositionally biased region" description="Basic and acidic residues" evidence="13">
    <location>
        <begin position="1067"/>
        <end position="1079"/>
    </location>
</feature>
<dbReference type="Pfam" id="PF02518">
    <property type="entry name" value="HATPase_c"/>
    <property type="match status" value="2"/>
</dbReference>
<dbReference type="Gene3D" id="2.60.120.260">
    <property type="entry name" value="Galactose-binding domain-like"/>
    <property type="match status" value="1"/>
</dbReference>
<evidence type="ECO:0000256" key="6">
    <source>
        <dbReference type="ARBA" id="ARBA00022679"/>
    </source>
</evidence>
<dbReference type="EC" id="2.7.13.3" evidence="3"/>
<dbReference type="AlphaFoldDB" id="A0AAU8N9Z2"/>
<comment type="catalytic activity">
    <reaction evidence="1">
        <text>ATP + protein L-histidine = ADP + protein N-phospho-L-histidine.</text>
        <dbReference type="EC" id="2.7.13.3"/>
    </reaction>
</comment>
<proteinExistence type="predicted"/>
<dbReference type="PANTHER" id="PTHR43547">
    <property type="entry name" value="TWO-COMPONENT HISTIDINE KINASE"/>
    <property type="match status" value="1"/>
</dbReference>
<dbReference type="SUPFAM" id="SSF55874">
    <property type="entry name" value="ATPase domain of HSP90 chaperone/DNA topoisomerase II/histidine kinase"/>
    <property type="match status" value="2"/>
</dbReference>
<dbReference type="Gene3D" id="1.10.287.130">
    <property type="match status" value="1"/>
</dbReference>
<feature type="transmembrane region" description="Helical" evidence="14">
    <location>
        <begin position="265"/>
        <end position="283"/>
    </location>
</feature>
<feature type="transmembrane region" description="Helical" evidence="14">
    <location>
        <begin position="329"/>
        <end position="353"/>
    </location>
</feature>
<keyword evidence="4" id="KW-1003">Cell membrane</keyword>
<sequence length="1088" mass="122164">MVHELEIWVDQIKAPSPMNLQYNQPLKRYRYVLIMLVIFGVLLGMRLSWFSMFPTLEGHRPVNGVLDLRGVNLNQSPVMNLNGEWELYSSELLTHQDFLNKAKEPAASIVQVPGDWRTAASMDQDSSFGYATYRLRILTDPLQTPVTFWFKDIRSSSDVEINGENVGGMGQTADHEDNYVPRSTSFTAAYDGEGTTSIELLIRTSNYDSPYKGGISKPVQFGSQAAVDYVRWYSIGFQLAIFLVLMLHGMYACILYAFNPQERTLLVAAILTLSVGITVMAGHDNILMLWLPINYTWGVKLRLICLMLQNACILLLFQRLALVRIRKKWLQIYTGTALIYIAVILVVPISMVYMLNQYYLLNLFFLISGIWFLSIVGAMIFRTSPDRDTVFLLLTAGGIISNLLWSAADTFGDGTTVYYPLDIVFAITGFSAYWFKKYFRNARENMELNKELEKGDKIKDQFLANTSHELRTPLHGIINIAHNVITREKSKLDARSVEDMELLITIGRRMSHLLGDLLDVVRLKEHRITLQPSPLSVQSLVPGIMTMLGYMVERTSVQLQMDIEEDFPQVLADEKRLVQIMYNLLHNALKHTEEGTITVSAEMGDSCVLIHVADTGTGMDEAAQGRIFLPYEQGFYDERDGQGIGLGLSICKQLVELHGGTLSVRSVPGEGSVFSFNLPLAPSTMQTEPQSQSPLEPQHPAAWEQDAAMLEGALNGFLLQHAVTKNAESAAAEEMPPLLTEGKSYILAVDDDPVNLEVLVSSLSNEPCLITTARSGQEALKLLNTRQWDLLITDVMMPNMSGYELTRKVREQFSMSELPVLLLTARSQPPDIYTGFASGANDYITKPVDAVELKYRIRALTMLNQSIKERLRMEAAYLQAQIQPHFLFNTLNSLMVLSDIDAEHMRKLGEAFSSYLRISFNYLNTREVVDLSHELELVEAYLFIEKTRFEDRLSVVLDIDPDLKLRLPPLSIQPLVENAVRHGLLSRNAGGTICLTISKREGCTRVEVKDNGKGMGPDQVAALQQSSWNSKAGIGIANTNRRLLQRYGRGLTIVSQLGEGTMVSFEIPDRADDQEDRRSASSPNFNDF</sequence>
<protein>
    <recommendedName>
        <fullName evidence="3">histidine kinase</fullName>
        <ecNumber evidence="3">2.7.13.3</ecNumber>
    </recommendedName>
</protein>
<evidence type="ECO:0000256" key="13">
    <source>
        <dbReference type="SAM" id="MobiDB-lite"/>
    </source>
</evidence>
<dbReference type="InterPro" id="IPR011006">
    <property type="entry name" value="CheY-like_superfamily"/>
</dbReference>
<evidence type="ECO:0000256" key="11">
    <source>
        <dbReference type="ARBA" id="ARBA00023136"/>
    </source>
</evidence>
<evidence type="ECO:0000256" key="4">
    <source>
        <dbReference type="ARBA" id="ARBA00022475"/>
    </source>
</evidence>
<dbReference type="PRINTS" id="PR00344">
    <property type="entry name" value="BCTRLSENSOR"/>
</dbReference>
<keyword evidence="11 14" id="KW-0472">Membrane</keyword>
<evidence type="ECO:0000256" key="7">
    <source>
        <dbReference type="ARBA" id="ARBA00022741"/>
    </source>
</evidence>
<dbReference type="SUPFAM" id="SSF49785">
    <property type="entry name" value="Galactose-binding domain-like"/>
    <property type="match status" value="1"/>
</dbReference>
<keyword evidence="5 12" id="KW-0597">Phosphoprotein</keyword>
<feature type="transmembrane region" description="Helical" evidence="14">
    <location>
        <begin position="388"/>
        <end position="405"/>
    </location>
</feature>
<evidence type="ECO:0000256" key="3">
    <source>
        <dbReference type="ARBA" id="ARBA00012438"/>
    </source>
</evidence>
<keyword evidence="10" id="KW-0902">Two-component regulatory system</keyword>
<dbReference type="EMBL" id="CP159992">
    <property type="protein sequence ID" value="XCP94680.1"/>
    <property type="molecule type" value="Genomic_DNA"/>
</dbReference>
<dbReference type="PROSITE" id="PS50110">
    <property type="entry name" value="RESPONSE_REGULATORY"/>
    <property type="match status" value="1"/>
</dbReference>
<dbReference type="SMART" id="SM00448">
    <property type="entry name" value="REC"/>
    <property type="match status" value="1"/>
</dbReference>
<accession>A0AAU8N9Z2</accession>
<dbReference type="RefSeq" id="WP_366292235.1">
    <property type="nucleotide sequence ID" value="NZ_CP159992.1"/>
</dbReference>
<reference evidence="17" key="1">
    <citation type="submission" date="2024-05" db="EMBL/GenBank/DDBJ databases">
        <title>Draft genome assemblies of 36 bacteria isolated from hibernating arctic ground squirrels.</title>
        <authorList>
            <person name="McKee H."/>
            <person name="Mullen L."/>
            <person name="Drown D.M."/>
            <person name="Duddleston K.N."/>
        </authorList>
    </citation>
    <scope>NUCLEOTIDE SEQUENCE</scope>
    <source>
        <strain evidence="17">AN1007</strain>
    </source>
</reference>
<dbReference type="PROSITE" id="PS50109">
    <property type="entry name" value="HIS_KIN"/>
    <property type="match status" value="1"/>
</dbReference>
<dbReference type="CDD" id="cd00082">
    <property type="entry name" value="HisKA"/>
    <property type="match status" value="1"/>
</dbReference>
<evidence type="ECO:0000256" key="1">
    <source>
        <dbReference type="ARBA" id="ARBA00000085"/>
    </source>
</evidence>
<dbReference type="FunFam" id="3.30.565.10:FF:000023">
    <property type="entry name" value="PAS domain-containing sensor histidine kinase"/>
    <property type="match status" value="1"/>
</dbReference>
<dbReference type="InterPro" id="IPR003661">
    <property type="entry name" value="HisK_dim/P_dom"/>
</dbReference>
<dbReference type="InterPro" id="IPR004358">
    <property type="entry name" value="Sig_transdc_His_kin-like_C"/>
</dbReference>
<keyword evidence="9 17" id="KW-0067">ATP-binding</keyword>
<comment type="subcellular location">
    <subcellularLocation>
        <location evidence="2">Cell membrane</location>
    </subcellularLocation>
</comment>
<dbReference type="InterPro" id="IPR008979">
    <property type="entry name" value="Galactose-bd-like_sf"/>
</dbReference>
<dbReference type="PANTHER" id="PTHR43547:SF2">
    <property type="entry name" value="HYBRID SIGNAL TRANSDUCTION HISTIDINE KINASE C"/>
    <property type="match status" value="1"/>
</dbReference>
<dbReference type="InterPro" id="IPR005467">
    <property type="entry name" value="His_kinase_dom"/>
</dbReference>
<keyword evidence="7" id="KW-0547">Nucleotide-binding</keyword>
<feature type="region of interest" description="Disordered" evidence="13">
    <location>
        <begin position="1065"/>
        <end position="1088"/>
    </location>
</feature>
<evidence type="ECO:0000259" key="16">
    <source>
        <dbReference type="PROSITE" id="PS50110"/>
    </source>
</evidence>
<evidence type="ECO:0000256" key="9">
    <source>
        <dbReference type="ARBA" id="ARBA00022840"/>
    </source>
</evidence>
<dbReference type="GO" id="GO:0000155">
    <property type="term" value="F:phosphorelay sensor kinase activity"/>
    <property type="evidence" value="ECO:0007669"/>
    <property type="project" value="InterPro"/>
</dbReference>
<dbReference type="InterPro" id="IPR010559">
    <property type="entry name" value="Sig_transdc_His_kin_internal"/>
</dbReference>
<feature type="transmembrane region" description="Helical" evidence="14">
    <location>
        <begin position="235"/>
        <end position="258"/>
    </location>
</feature>
<dbReference type="GO" id="GO:0005524">
    <property type="term" value="F:ATP binding"/>
    <property type="evidence" value="ECO:0007669"/>
    <property type="project" value="UniProtKB-KW"/>
</dbReference>
<keyword evidence="14" id="KW-0812">Transmembrane</keyword>
<feature type="transmembrane region" description="Helical" evidence="14">
    <location>
        <begin position="417"/>
        <end position="435"/>
    </location>
</feature>
<evidence type="ECO:0000313" key="17">
    <source>
        <dbReference type="EMBL" id="XCP94680.1"/>
    </source>
</evidence>